<name>A0ABV1TIQ8_9ACTN</name>
<organism evidence="1 2">
    <name type="scientific">Streptomyces sp. 900105755</name>
    <dbReference type="NCBI Taxonomy" id="3154389"/>
    <lineage>
        <taxon>Bacteria</taxon>
        <taxon>Bacillati</taxon>
        <taxon>Actinomycetota</taxon>
        <taxon>Actinomycetes</taxon>
        <taxon>Kitasatosporales</taxon>
        <taxon>Streptomycetaceae</taxon>
        <taxon>Streptomyces</taxon>
    </lineage>
</organism>
<dbReference type="Pfam" id="PF13563">
    <property type="entry name" value="2_5_RNA_ligase2"/>
    <property type="match status" value="1"/>
</dbReference>
<dbReference type="EMBL" id="JBEOZM010000008">
    <property type="protein sequence ID" value="MER6269568.1"/>
    <property type="molecule type" value="Genomic_DNA"/>
</dbReference>
<dbReference type="InterPro" id="IPR009097">
    <property type="entry name" value="Cyclic_Pdiesterase"/>
</dbReference>
<evidence type="ECO:0000313" key="2">
    <source>
        <dbReference type="Proteomes" id="UP001490365"/>
    </source>
</evidence>
<evidence type="ECO:0000313" key="1">
    <source>
        <dbReference type="EMBL" id="MER6269568.1"/>
    </source>
</evidence>
<dbReference type="RefSeq" id="WP_351958068.1">
    <property type="nucleotide sequence ID" value="NZ_JBEOZM010000008.1"/>
</dbReference>
<dbReference type="Gene3D" id="3.90.1140.10">
    <property type="entry name" value="Cyclic phosphodiesterase"/>
    <property type="match status" value="1"/>
</dbReference>
<dbReference type="Proteomes" id="UP001490365">
    <property type="component" value="Unassembled WGS sequence"/>
</dbReference>
<sequence length="190" mass="20582">MADDVQADAFRAGRSGLIVRVPEAEPAVGAWRDRLDPAARAGVPAHVTVLFPFLDAGLIDDGVHAALGDLLSHHRSFEACFDRCGRFPGVLYLAPAPEPATRFRRLTEAIAERWPENPPFGGAFDDIVPHLTVAQGQDESVMARAEAGLLTGLPIVARVSTVDLLVHDGRRWERRASFPLGQALRGHLGR</sequence>
<dbReference type="PROSITE" id="PS50096">
    <property type="entry name" value="IQ"/>
    <property type="match status" value="1"/>
</dbReference>
<protein>
    <submittedName>
        <fullName evidence="1">2'-5' RNA ligase family protein</fullName>
    </submittedName>
</protein>
<dbReference type="GO" id="GO:0016874">
    <property type="term" value="F:ligase activity"/>
    <property type="evidence" value="ECO:0007669"/>
    <property type="project" value="UniProtKB-KW"/>
</dbReference>
<proteinExistence type="predicted"/>
<comment type="caution">
    <text evidence="1">The sequence shown here is derived from an EMBL/GenBank/DDBJ whole genome shotgun (WGS) entry which is preliminary data.</text>
</comment>
<accession>A0ABV1TIQ8</accession>
<keyword evidence="1" id="KW-0436">Ligase</keyword>
<gene>
    <name evidence="1" type="ORF">ABT211_20050</name>
</gene>
<dbReference type="SUPFAM" id="SSF55144">
    <property type="entry name" value="LigT-like"/>
    <property type="match status" value="1"/>
</dbReference>
<reference evidence="1 2" key="1">
    <citation type="submission" date="2024-06" db="EMBL/GenBank/DDBJ databases">
        <title>The Natural Products Discovery Center: Release of the First 8490 Sequenced Strains for Exploring Actinobacteria Biosynthetic Diversity.</title>
        <authorList>
            <person name="Kalkreuter E."/>
            <person name="Kautsar S.A."/>
            <person name="Yang D."/>
            <person name="Bader C.D."/>
            <person name="Teijaro C.N."/>
            <person name="Fluegel L."/>
            <person name="Davis C.M."/>
            <person name="Simpson J.R."/>
            <person name="Lauterbach L."/>
            <person name="Steele A.D."/>
            <person name="Gui C."/>
            <person name="Meng S."/>
            <person name="Li G."/>
            <person name="Viehrig K."/>
            <person name="Ye F."/>
            <person name="Su P."/>
            <person name="Kiefer A.F."/>
            <person name="Nichols A."/>
            <person name="Cepeda A.J."/>
            <person name="Yan W."/>
            <person name="Fan B."/>
            <person name="Jiang Y."/>
            <person name="Adhikari A."/>
            <person name="Zheng C.-J."/>
            <person name="Schuster L."/>
            <person name="Cowan T.M."/>
            <person name="Smanski M.J."/>
            <person name="Chevrette M.G."/>
            <person name="De Carvalho L.P.S."/>
            <person name="Shen B."/>
        </authorList>
    </citation>
    <scope>NUCLEOTIDE SEQUENCE [LARGE SCALE GENOMIC DNA]</scope>
    <source>
        <strain evidence="1 2">NPDC001694</strain>
    </source>
</reference>
<keyword evidence="2" id="KW-1185">Reference proteome</keyword>